<dbReference type="PANTHER" id="PTHR33988">
    <property type="entry name" value="ENDORIBONUCLEASE MAZF-RELATED"/>
    <property type="match status" value="1"/>
</dbReference>
<dbReference type="Pfam" id="PF02452">
    <property type="entry name" value="PemK_toxin"/>
    <property type="match status" value="1"/>
</dbReference>
<proteinExistence type="inferred from homology"/>
<dbReference type="EMBL" id="WAAO01000003">
    <property type="protein sequence ID" value="KAB1862538.1"/>
    <property type="molecule type" value="Genomic_DNA"/>
</dbReference>
<dbReference type="InterPro" id="IPR011067">
    <property type="entry name" value="Plasmid_toxin/cell-grow_inhib"/>
</dbReference>
<comment type="similarity">
    <text evidence="1 3">Belongs to the PemK/MazF family.</text>
</comment>
<keyword evidence="2" id="KW-1277">Toxin-antitoxin system</keyword>
<keyword evidence="3" id="KW-0378">Hydrolase</keyword>
<keyword evidence="3" id="KW-0540">Nuclease</keyword>
<organism evidence="4 5">
    <name type="scientific">Microbacterium algeriense</name>
    <dbReference type="NCBI Taxonomy" id="2615184"/>
    <lineage>
        <taxon>Bacteria</taxon>
        <taxon>Bacillati</taxon>
        <taxon>Actinomycetota</taxon>
        <taxon>Actinomycetes</taxon>
        <taxon>Micrococcales</taxon>
        <taxon>Microbacteriaceae</taxon>
        <taxon>Microbacterium</taxon>
    </lineage>
</organism>
<accession>A0ABQ6V316</accession>
<evidence type="ECO:0000313" key="4">
    <source>
        <dbReference type="EMBL" id="KAB1862538.1"/>
    </source>
</evidence>
<gene>
    <name evidence="4" type="ORF">F6A08_16120</name>
</gene>
<dbReference type="SUPFAM" id="SSF50118">
    <property type="entry name" value="Cell growth inhibitor/plasmid maintenance toxic component"/>
    <property type="match status" value="1"/>
</dbReference>
<protein>
    <recommendedName>
        <fullName evidence="3">mRNA interferase</fullName>
        <ecNumber evidence="3">3.1.-.-</ecNumber>
    </recommendedName>
</protein>
<name>A0ABQ6V316_9MICO</name>
<evidence type="ECO:0000256" key="2">
    <source>
        <dbReference type="ARBA" id="ARBA00022649"/>
    </source>
</evidence>
<dbReference type="EC" id="3.1.-.-" evidence="3"/>
<evidence type="ECO:0000256" key="1">
    <source>
        <dbReference type="ARBA" id="ARBA00007521"/>
    </source>
</evidence>
<reference evidence="5" key="1">
    <citation type="submission" date="2019-09" db="EMBL/GenBank/DDBJ databases">
        <title>Whole genome sequencing of Microbacterium maritypicum.</title>
        <authorList>
            <person name="Lenchi N."/>
        </authorList>
    </citation>
    <scope>NUCLEOTIDE SEQUENCE [LARGE SCALE GENOMIC DNA]</scope>
    <source>
        <strain evidence="5">G1</strain>
    </source>
</reference>
<comment type="caution">
    <text evidence="4">The sequence shown here is derived from an EMBL/GenBank/DDBJ whole genome shotgun (WGS) entry which is preliminary data.</text>
</comment>
<keyword evidence="5" id="KW-1185">Reference proteome</keyword>
<evidence type="ECO:0000313" key="5">
    <source>
        <dbReference type="Proteomes" id="UP000478836"/>
    </source>
</evidence>
<dbReference type="Proteomes" id="UP000478836">
    <property type="component" value="Unassembled WGS sequence"/>
</dbReference>
<keyword evidence="3" id="KW-0255">Endonuclease</keyword>
<dbReference type="PANTHER" id="PTHR33988:SF1">
    <property type="entry name" value="ENDORIBONUCLEASE MAZF7-RELATED"/>
    <property type="match status" value="1"/>
</dbReference>
<dbReference type="Gene3D" id="2.30.30.110">
    <property type="match status" value="1"/>
</dbReference>
<dbReference type="InterPro" id="IPR003477">
    <property type="entry name" value="PemK-like"/>
</dbReference>
<dbReference type="PIRSF" id="PIRSF033490">
    <property type="entry name" value="MazF"/>
    <property type="match status" value="1"/>
</dbReference>
<evidence type="ECO:0000256" key="3">
    <source>
        <dbReference type="PIRNR" id="PIRNR033490"/>
    </source>
</evidence>
<comment type="function">
    <text evidence="3">Toxic component of a type II toxin-antitoxin (TA) system.</text>
</comment>
<sequence>MGYRDRRRAGVRVTDTTIPLLRRGQIVLVAFDPAVGSEARKTRPAVVVSNNTANAAALRSSGATVTVVPVTSHATKVYPFQVKLPAETTGLHHDSKAQAEQVRTVAVARIVKPVGWVPAELMGAIDEALRLHLAL</sequence>